<keyword evidence="1" id="KW-0143">Chaperone</keyword>
<dbReference type="InterPro" id="IPR001623">
    <property type="entry name" value="DnaJ_domain"/>
</dbReference>
<dbReference type="AlphaFoldDB" id="A0A1B2JCX7"/>
<dbReference type="GO" id="GO:0005829">
    <property type="term" value="C:cytosol"/>
    <property type="evidence" value="ECO:0007669"/>
    <property type="project" value="UniProtKB-ARBA"/>
</dbReference>
<dbReference type="InterPro" id="IPR026894">
    <property type="entry name" value="DnaJ_X"/>
</dbReference>
<evidence type="ECO:0000313" key="6">
    <source>
        <dbReference type="Proteomes" id="UP000094565"/>
    </source>
</evidence>
<dbReference type="Pfam" id="PF00226">
    <property type="entry name" value="DnaJ"/>
    <property type="match status" value="1"/>
</dbReference>
<accession>A0A1B2JCX7</accession>
<dbReference type="SUPFAM" id="SSF46565">
    <property type="entry name" value="Chaperone J-domain"/>
    <property type="match status" value="1"/>
</dbReference>
<evidence type="ECO:0000259" key="4">
    <source>
        <dbReference type="PROSITE" id="PS50076"/>
    </source>
</evidence>
<feature type="domain" description="J" evidence="4">
    <location>
        <begin position="35"/>
        <end position="100"/>
    </location>
</feature>
<organism evidence="5 6">
    <name type="scientific">Komagataella pastoris</name>
    <name type="common">Yeast</name>
    <name type="synonym">Pichia pastoris</name>
    <dbReference type="NCBI Taxonomy" id="4922"/>
    <lineage>
        <taxon>Eukaryota</taxon>
        <taxon>Fungi</taxon>
        <taxon>Dikarya</taxon>
        <taxon>Ascomycota</taxon>
        <taxon>Saccharomycotina</taxon>
        <taxon>Pichiomycetes</taxon>
        <taxon>Pichiales</taxon>
        <taxon>Pichiaceae</taxon>
        <taxon>Komagataella</taxon>
    </lineage>
</organism>
<dbReference type="PANTHER" id="PTHR45006">
    <property type="entry name" value="DNAJ-LIKE PROTEIN 1"/>
    <property type="match status" value="1"/>
</dbReference>
<keyword evidence="6" id="KW-1185">Reference proteome</keyword>
<evidence type="ECO:0000256" key="1">
    <source>
        <dbReference type="ARBA" id="ARBA00023186"/>
    </source>
</evidence>
<dbReference type="Proteomes" id="UP000094565">
    <property type="component" value="Chromosome 2"/>
</dbReference>
<dbReference type="InterPro" id="IPR018253">
    <property type="entry name" value="DnaJ_domain_CS"/>
</dbReference>
<dbReference type="PRINTS" id="PR00625">
    <property type="entry name" value="JDOMAIN"/>
</dbReference>
<evidence type="ECO:0000256" key="2">
    <source>
        <dbReference type="SAM" id="Coils"/>
    </source>
</evidence>
<dbReference type="Pfam" id="PF14308">
    <property type="entry name" value="DnaJ-X"/>
    <property type="match status" value="1"/>
</dbReference>
<dbReference type="PANTHER" id="PTHR45006:SF1">
    <property type="entry name" value="DNAJ-LIKE PROTEIN 1"/>
    <property type="match status" value="1"/>
</dbReference>
<evidence type="ECO:0000313" key="5">
    <source>
        <dbReference type="EMBL" id="ANZ75896.1"/>
    </source>
</evidence>
<sequence>MKSIATLKRSRLSGLKLICTGTNPFTFTIMVVDSTYYDVLGISVTSTELEIKKAYRKKAIQHHPDKNPGNPKAAEQFKEIGEAYQVLSDKSLRERYDRYGKEDAIPKEGFDDPSEFFAGIFGGSAFSDYIGELSLLQDLTKAQEMEEHKDEGVTLTINDADFLGLSDEDKRIELKKREKELEKKKKEELEKLEEEARVKREAMQKQLAEKLVQKLSLWTETDKAEDITKSFKHKLQYEVELLTVESFGLEILHTIGNIYLSKAKTLLKKQKFLGISGFWSSMKEKGEVVMDTFRTVSTAMEAQAHMELVTKMQEKKEQARKDEEAADRKKERKVERERRKAEALSRGEEWQDEESEEELETSKSNDNANSKSTTGTFADHEAQDEDSSKESKETSKKGKFDDIPVPTDEELAEMEQLLIGKILAAAWKGSQFEISSTIRSVCDLVLYDESITLEKRLQRAQAMIIMGEIFSNAKRSEGETEEARIFERLVAEATQKKHKSK</sequence>
<feature type="compositionally biased region" description="Acidic residues" evidence="3">
    <location>
        <begin position="350"/>
        <end position="359"/>
    </location>
</feature>
<dbReference type="FunFam" id="1.10.287.110:FF:000028">
    <property type="entry name" value="DnaJ domain protein"/>
    <property type="match status" value="1"/>
</dbReference>
<dbReference type="Gene3D" id="1.10.287.110">
    <property type="entry name" value="DnaJ domain"/>
    <property type="match status" value="1"/>
</dbReference>
<feature type="compositionally biased region" description="Basic and acidic residues" evidence="3">
    <location>
        <begin position="378"/>
        <end position="402"/>
    </location>
</feature>
<dbReference type="OrthoDB" id="552049at2759"/>
<keyword evidence="2" id="KW-0175">Coiled coil</keyword>
<feature type="coiled-coil region" evidence="2">
    <location>
        <begin position="167"/>
        <end position="209"/>
    </location>
</feature>
<gene>
    <name evidence="5" type="ORF">ATY40_BA7501958</name>
</gene>
<feature type="compositionally biased region" description="Basic and acidic residues" evidence="3">
    <location>
        <begin position="313"/>
        <end position="349"/>
    </location>
</feature>
<protein>
    <submittedName>
        <fullName evidence="5">BA75_01958T0</fullName>
    </submittedName>
</protein>
<dbReference type="EMBL" id="CP014585">
    <property type="protein sequence ID" value="ANZ75896.1"/>
    <property type="molecule type" value="Genomic_DNA"/>
</dbReference>
<dbReference type="PROSITE" id="PS00636">
    <property type="entry name" value="DNAJ_1"/>
    <property type="match status" value="1"/>
</dbReference>
<dbReference type="InterPro" id="IPR036869">
    <property type="entry name" value="J_dom_sf"/>
</dbReference>
<proteinExistence type="predicted"/>
<dbReference type="PROSITE" id="PS50076">
    <property type="entry name" value="DNAJ_2"/>
    <property type="match status" value="1"/>
</dbReference>
<name>A0A1B2JCX7_PICPA</name>
<dbReference type="SMART" id="SM00271">
    <property type="entry name" value="DnaJ"/>
    <property type="match status" value="1"/>
</dbReference>
<dbReference type="GO" id="GO:0016558">
    <property type="term" value="P:protein import into peroxisome matrix"/>
    <property type="evidence" value="ECO:0007669"/>
    <property type="project" value="TreeGrafter"/>
</dbReference>
<dbReference type="CDD" id="cd06257">
    <property type="entry name" value="DnaJ"/>
    <property type="match status" value="1"/>
</dbReference>
<dbReference type="InterPro" id="IPR052814">
    <property type="entry name" value="Peroxisomal_DnaJ"/>
</dbReference>
<evidence type="ECO:0000256" key="3">
    <source>
        <dbReference type="SAM" id="MobiDB-lite"/>
    </source>
</evidence>
<feature type="compositionally biased region" description="Polar residues" evidence="3">
    <location>
        <begin position="365"/>
        <end position="376"/>
    </location>
</feature>
<reference evidence="5 6" key="1">
    <citation type="submission" date="2016-02" db="EMBL/GenBank/DDBJ databases">
        <title>Comparative genomic and transcriptomic foundation for Pichia pastoris.</title>
        <authorList>
            <person name="Love K.R."/>
            <person name="Shah K.A."/>
            <person name="Whittaker C.A."/>
            <person name="Wu J."/>
            <person name="Bartlett M.C."/>
            <person name="Ma D."/>
            <person name="Leeson R.L."/>
            <person name="Priest M."/>
            <person name="Young S.K."/>
            <person name="Love J.C."/>
        </authorList>
    </citation>
    <scope>NUCLEOTIDE SEQUENCE [LARGE SCALE GENOMIC DNA]</scope>
    <source>
        <strain evidence="5 6">ATCC 28485</strain>
    </source>
</reference>
<feature type="region of interest" description="Disordered" evidence="3">
    <location>
        <begin position="313"/>
        <end position="406"/>
    </location>
</feature>